<dbReference type="EMBL" id="CP139858">
    <property type="protein sequence ID" value="WQB99246.1"/>
    <property type="molecule type" value="Genomic_DNA"/>
</dbReference>
<dbReference type="Pfam" id="PF00126">
    <property type="entry name" value="HTH_1"/>
    <property type="match status" value="1"/>
</dbReference>
<gene>
    <name evidence="3" type="ORF">U0R22_003422</name>
</gene>
<dbReference type="PANTHER" id="PTHR30537">
    <property type="entry name" value="HTH-TYPE TRANSCRIPTIONAL REGULATOR"/>
    <property type="match status" value="1"/>
</dbReference>
<accession>A0ABZ0VPC5</accession>
<evidence type="ECO:0000313" key="3">
    <source>
        <dbReference type="EMBL" id="WQB99246.1"/>
    </source>
</evidence>
<dbReference type="Gene3D" id="1.10.10.10">
    <property type="entry name" value="Winged helix-like DNA-binding domain superfamily/Winged helix DNA-binding domain"/>
    <property type="match status" value="1"/>
</dbReference>
<dbReference type="PROSITE" id="PS50931">
    <property type="entry name" value="HTH_LYSR"/>
    <property type="match status" value="1"/>
</dbReference>
<dbReference type="PRINTS" id="PR00039">
    <property type="entry name" value="HTHLYSR"/>
</dbReference>
<dbReference type="InterPro" id="IPR036388">
    <property type="entry name" value="WH-like_DNA-bd_sf"/>
</dbReference>
<dbReference type="InterPro" id="IPR000847">
    <property type="entry name" value="LysR_HTH_N"/>
</dbReference>
<organism evidence="3 4">
    <name type="scientific">Mesorhizobium huakuii</name>
    <dbReference type="NCBI Taxonomy" id="28104"/>
    <lineage>
        <taxon>Bacteria</taxon>
        <taxon>Pseudomonadati</taxon>
        <taxon>Pseudomonadota</taxon>
        <taxon>Alphaproteobacteria</taxon>
        <taxon>Hyphomicrobiales</taxon>
        <taxon>Phyllobacteriaceae</taxon>
        <taxon>Mesorhizobium</taxon>
    </lineage>
</organism>
<protein>
    <submittedName>
        <fullName evidence="3">LysR family transcriptional regulator</fullName>
    </submittedName>
</protein>
<evidence type="ECO:0000313" key="4">
    <source>
        <dbReference type="Proteomes" id="UP001322481"/>
    </source>
</evidence>
<evidence type="ECO:0000259" key="2">
    <source>
        <dbReference type="PROSITE" id="PS50931"/>
    </source>
</evidence>
<dbReference type="RefSeq" id="WP_322414122.1">
    <property type="nucleotide sequence ID" value="NZ_CP139858.1"/>
</dbReference>
<feature type="domain" description="HTH lysR-type" evidence="2">
    <location>
        <begin position="66"/>
        <end position="121"/>
    </location>
</feature>
<dbReference type="Proteomes" id="UP001322481">
    <property type="component" value="Chromosome"/>
</dbReference>
<reference evidence="3 4" key="1">
    <citation type="submission" date="2023-11" db="EMBL/GenBank/DDBJ databases">
        <authorList>
            <person name="Panchal A.K."/>
            <person name="Meaney J.S."/>
            <person name="Karas B.J."/>
            <person name="diCenzo G.C."/>
        </authorList>
    </citation>
    <scope>NUCLEOTIDE SEQUENCE [LARGE SCALE GENOMIC DNA]</scope>
    <source>
        <strain evidence="3 4">NZP2235</strain>
    </source>
</reference>
<sequence length="121" mass="13478">MAEAPLRVSAVGGMVPEAPNNRFLMATWSLLPFGYPRTGQAIKRQFYPSRLTKTQLTIHDRSMALPSLNGMRAFEAAARLGSVKDAAEELHLTPSAVSRHIRALEKNLGQDLFERGFRQIK</sequence>
<dbReference type="SUPFAM" id="SSF46785">
    <property type="entry name" value="Winged helix' DNA-binding domain"/>
    <property type="match status" value="1"/>
</dbReference>
<evidence type="ECO:0000256" key="1">
    <source>
        <dbReference type="ARBA" id="ARBA00009437"/>
    </source>
</evidence>
<proteinExistence type="inferred from homology"/>
<name>A0ABZ0VPC5_9HYPH</name>
<comment type="similarity">
    <text evidence="1">Belongs to the LysR transcriptional regulatory family.</text>
</comment>
<dbReference type="InterPro" id="IPR036390">
    <property type="entry name" value="WH_DNA-bd_sf"/>
</dbReference>
<keyword evidence="4" id="KW-1185">Reference proteome</keyword>
<dbReference type="InterPro" id="IPR058163">
    <property type="entry name" value="LysR-type_TF_proteobact-type"/>
</dbReference>
<dbReference type="PANTHER" id="PTHR30537:SF5">
    <property type="entry name" value="HTH-TYPE TRANSCRIPTIONAL ACTIVATOR TTDR-RELATED"/>
    <property type="match status" value="1"/>
</dbReference>